<dbReference type="InterPro" id="IPR050680">
    <property type="entry name" value="YpeA/RimI_acetyltransf"/>
</dbReference>
<dbReference type="Gene3D" id="3.40.630.30">
    <property type="match status" value="1"/>
</dbReference>
<dbReference type="Proteomes" id="UP000290567">
    <property type="component" value="Unassembled WGS sequence"/>
</dbReference>
<dbReference type="EMBL" id="BJCC01000009">
    <property type="protein sequence ID" value="GCF93196.1"/>
    <property type="molecule type" value="Genomic_DNA"/>
</dbReference>
<evidence type="ECO:0000313" key="5">
    <source>
        <dbReference type="Proteomes" id="UP000290567"/>
    </source>
</evidence>
<sequence length="193" mass="22050">MKDGQLVEFAKATDCQKRQAVEVFLEGFGHMMTFTKNAEKLRALFLKAFHPSYMLLYVENQQVLGVLGMATNNVRPIKFDKKQCKELFGRVKGSMICAQMNAIFQSQAVEKDTDLYLDVIATAKEARGRGIATKLIEHCFQLSDYQDYYIEVLSKNTNAKRLYEHLGFVGYKHSRFSPIALNGLGYPIKMKKE</sequence>
<evidence type="ECO:0000256" key="1">
    <source>
        <dbReference type="ARBA" id="ARBA00022679"/>
    </source>
</evidence>
<protein>
    <recommendedName>
        <fullName evidence="3">N-acetyltransferase domain-containing protein</fullName>
    </recommendedName>
</protein>
<dbReference type="PANTHER" id="PTHR43420:SF12">
    <property type="entry name" value="N-ACETYLTRANSFERASE DOMAIN-CONTAINING PROTEIN"/>
    <property type="match status" value="1"/>
</dbReference>
<name>A0A4P5P6Z3_9ENTE</name>
<keyword evidence="2" id="KW-0012">Acyltransferase</keyword>
<dbReference type="RefSeq" id="WP_146621668.1">
    <property type="nucleotide sequence ID" value="NZ_BJCC01000009.1"/>
</dbReference>
<dbReference type="OrthoDB" id="9789605at2"/>
<dbReference type="SUPFAM" id="SSF55729">
    <property type="entry name" value="Acyl-CoA N-acyltransferases (Nat)"/>
    <property type="match status" value="1"/>
</dbReference>
<dbReference type="PANTHER" id="PTHR43420">
    <property type="entry name" value="ACETYLTRANSFERASE"/>
    <property type="match status" value="1"/>
</dbReference>
<accession>A0A4P5P6Z3</accession>
<evidence type="ECO:0000256" key="2">
    <source>
        <dbReference type="ARBA" id="ARBA00023315"/>
    </source>
</evidence>
<evidence type="ECO:0000313" key="4">
    <source>
        <dbReference type="EMBL" id="GCF93196.1"/>
    </source>
</evidence>
<keyword evidence="5" id="KW-1185">Reference proteome</keyword>
<organism evidence="4 5">
    <name type="scientific">Enterococcus florum</name>
    <dbReference type="NCBI Taxonomy" id="2480627"/>
    <lineage>
        <taxon>Bacteria</taxon>
        <taxon>Bacillati</taxon>
        <taxon>Bacillota</taxon>
        <taxon>Bacilli</taxon>
        <taxon>Lactobacillales</taxon>
        <taxon>Enterococcaceae</taxon>
        <taxon>Enterococcus</taxon>
    </lineage>
</organism>
<proteinExistence type="predicted"/>
<dbReference type="InterPro" id="IPR016181">
    <property type="entry name" value="Acyl_CoA_acyltransferase"/>
</dbReference>
<dbReference type="PROSITE" id="PS51186">
    <property type="entry name" value="GNAT"/>
    <property type="match status" value="1"/>
</dbReference>
<evidence type="ECO:0000259" key="3">
    <source>
        <dbReference type="PROSITE" id="PS51186"/>
    </source>
</evidence>
<dbReference type="CDD" id="cd04301">
    <property type="entry name" value="NAT_SF"/>
    <property type="match status" value="1"/>
</dbReference>
<dbReference type="AlphaFoldDB" id="A0A4P5P6Z3"/>
<dbReference type="InterPro" id="IPR000182">
    <property type="entry name" value="GNAT_dom"/>
</dbReference>
<comment type="caution">
    <text evidence="4">The sequence shown here is derived from an EMBL/GenBank/DDBJ whole genome shotgun (WGS) entry which is preliminary data.</text>
</comment>
<dbReference type="GO" id="GO:0016747">
    <property type="term" value="F:acyltransferase activity, transferring groups other than amino-acyl groups"/>
    <property type="evidence" value="ECO:0007669"/>
    <property type="project" value="InterPro"/>
</dbReference>
<reference evidence="5" key="1">
    <citation type="submission" date="2019-02" db="EMBL/GenBank/DDBJ databases">
        <title>Draft genome sequence of Enterococcus sp. Gos25-1.</title>
        <authorList>
            <person name="Tanaka N."/>
            <person name="Shiwa Y."/>
            <person name="Fujita N."/>
        </authorList>
    </citation>
    <scope>NUCLEOTIDE SEQUENCE [LARGE SCALE GENOMIC DNA]</scope>
    <source>
        <strain evidence="5">Gos25-1</strain>
    </source>
</reference>
<dbReference type="Pfam" id="PF13508">
    <property type="entry name" value="Acetyltransf_7"/>
    <property type="match status" value="1"/>
</dbReference>
<feature type="domain" description="N-acetyltransferase" evidence="3">
    <location>
        <begin position="7"/>
        <end position="193"/>
    </location>
</feature>
<keyword evidence="1" id="KW-0808">Transferase</keyword>
<gene>
    <name evidence="4" type="ORF">NRIC_10870</name>
</gene>